<proteinExistence type="predicted"/>
<reference evidence="1 2" key="1">
    <citation type="submission" date="2016-01" db="EMBL/GenBank/DDBJ databases">
        <title>The new phylogeny of the genus Mycobacterium.</title>
        <authorList>
            <person name="Tarcisio F."/>
            <person name="Conor M."/>
            <person name="Antonella G."/>
            <person name="Elisabetta G."/>
            <person name="Giulia F.S."/>
            <person name="Sara T."/>
            <person name="Anna F."/>
            <person name="Clotilde B."/>
            <person name="Roberto B."/>
            <person name="Veronica D.S."/>
            <person name="Fabio R."/>
            <person name="Monica P."/>
            <person name="Olivier J."/>
            <person name="Enrico T."/>
            <person name="Nicola S."/>
        </authorList>
    </citation>
    <scope>NUCLEOTIDE SEQUENCE [LARGE SCALE GENOMIC DNA]</scope>
    <source>
        <strain evidence="1 2">DSM 44616</strain>
    </source>
</reference>
<dbReference type="AlphaFoldDB" id="A0AAJ3NRS2"/>
<dbReference type="RefSeq" id="WP_085255486.1">
    <property type="nucleotide sequence ID" value="NZ_AP022573.1"/>
</dbReference>
<keyword evidence="2" id="KW-1185">Reference proteome</keyword>
<organism evidence="1 2">
    <name type="scientific">Mycobacterium saskatchewanense</name>
    <dbReference type="NCBI Taxonomy" id="220927"/>
    <lineage>
        <taxon>Bacteria</taxon>
        <taxon>Bacillati</taxon>
        <taxon>Actinomycetota</taxon>
        <taxon>Actinomycetes</taxon>
        <taxon>Mycobacteriales</taxon>
        <taxon>Mycobacteriaceae</taxon>
        <taxon>Mycobacterium</taxon>
        <taxon>Mycobacterium simiae complex</taxon>
    </lineage>
</organism>
<sequence>MALTFDDTQAAVLLALLGLPEDTDDLGLVIDTVKDVTRDPMLPAPDEASASQVAAAAKKHGLELLDSDTAAALRRDAQEGRRIAAAAAKAKIEATVDDAVNRGKITAARSKHWVSLIEADPGMADVLAAVPDETAIPLSAIGHSADTSRDTADAGQWFY</sequence>
<protein>
    <recommendedName>
        <fullName evidence="3">Mu-like prophage I protein</fullName>
    </recommendedName>
</protein>
<evidence type="ECO:0008006" key="3">
    <source>
        <dbReference type="Google" id="ProtNLM"/>
    </source>
</evidence>
<name>A0AAJ3NRS2_9MYCO</name>
<gene>
    <name evidence="1" type="ORF">AWC23_11575</name>
</gene>
<dbReference type="EMBL" id="LQPR01000025">
    <property type="protein sequence ID" value="ORW72155.1"/>
    <property type="molecule type" value="Genomic_DNA"/>
</dbReference>
<evidence type="ECO:0000313" key="2">
    <source>
        <dbReference type="Proteomes" id="UP000193387"/>
    </source>
</evidence>
<comment type="caution">
    <text evidence="1">The sequence shown here is derived from an EMBL/GenBank/DDBJ whole genome shotgun (WGS) entry which is preliminary data.</text>
</comment>
<evidence type="ECO:0000313" key="1">
    <source>
        <dbReference type="EMBL" id="ORW72155.1"/>
    </source>
</evidence>
<dbReference type="Proteomes" id="UP000193387">
    <property type="component" value="Unassembled WGS sequence"/>
</dbReference>
<accession>A0AAJ3NRS2</accession>